<dbReference type="SUPFAM" id="SSF56519">
    <property type="entry name" value="Penicillin binding protein dimerisation domain"/>
    <property type="match status" value="1"/>
</dbReference>
<evidence type="ECO:0000313" key="3">
    <source>
        <dbReference type="EMBL" id="HFM98959.1"/>
    </source>
</evidence>
<keyword evidence="1" id="KW-0472">Membrane</keyword>
<dbReference type="GO" id="GO:0071555">
    <property type="term" value="P:cell wall organization"/>
    <property type="evidence" value="ECO:0007669"/>
    <property type="project" value="TreeGrafter"/>
</dbReference>
<protein>
    <recommendedName>
        <fullName evidence="2">Penicillin-binding protein dimerisation domain-containing protein</fullName>
    </recommendedName>
</protein>
<comment type="caution">
    <text evidence="3">The sequence shown here is derived from an EMBL/GenBank/DDBJ whole genome shotgun (WGS) entry which is preliminary data.</text>
</comment>
<evidence type="ECO:0000259" key="2">
    <source>
        <dbReference type="Pfam" id="PF03717"/>
    </source>
</evidence>
<dbReference type="Gene3D" id="3.90.1310.10">
    <property type="entry name" value="Penicillin-binding protein 2a (Domain 2)"/>
    <property type="match status" value="1"/>
</dbReference>
<sequence>MIVLSPLSKTANAATIPSVKNRNVGGHRRALLLLLAVFMGFFGLIGSRLFYLQLIEGDRYRQLATDNRIRLISREPTRGRILDRNGQELAGSRLSYAVYVWMIATREESWTKTRKQLAQLLGISDTEIQKRLEQSDQESPFLLRIAQGLSPVQVIAIKELAAELPGVVIDTETVRYYPNGDLAAHVLGYIGEISEDELGNRADRGYRPGDVVGVWRRSWKNVTIST</sequence>
<proteinExistence type="predicted"/>
<feature type="domain" description="Penicillin-binding protein dimerisation" evidence="2">
    <location>
        <begin position="75"/>
        <end position="213"/>
    </location>
</feature>
<name>A0A7C3PGL2_9CYAN</name>
<feature type="transmembrane region" description="Helical" evidence="1">
    <location>
        <begin position="30"/>
        <end position="51"/>
    </location>
</feature>
<keyword evidence="1" id="KW-1133">Transmembrane helix</keyword>
<dbReference type="GO" id="GO:0005886">
    <property type="term" value="C:plasma membrane"/>
    <property type="evidence" value="ECO:0007669"/>
    <property type="project" value="TreeGrafter"/>
</dbReference>
<dbReference type="Pfam" id="PF03717">
    <property type="entry name" value="PBP_dimer"/>
    <property type="match status" value="1"/>
</dbReference>
<dbReference type="InterPro" id="IPR050515">
    <property type="entry name" value="Beta-lactam/transpept"/>
</dbReference>
<dbReference type="InterPro" id="IPR005311">
    <property type="entry name" value="PBP_dimer"/>
</dbReference>
<dbReference type="InterPro" id="IPR036138">
    <property type="entry name" value="PBP_dimer_sf"/>
</dbReference>
<keyword evidence="1" id="KW-0812">Transmembrane</keyword>
<organism evidence="3">
    <name type="scientific">Oscillatoriales cyanobacterium SpSt-418</name>
    <dbReference type="NCBI Taxonomy" id="2282169"/>
    <lineage>
        <taxon>Bacteria</taxon>
        <taxon>Bacillati</taxon>
        <taxon>Cyanobacteriota</taxon>
        <taxon>Cyanophyceae</taxon>
        <taxon>Oscillatoriophycideae</taxon>
        <taxon>Oscillatoriales</taxon>
    </lineage>
</organism>
<dbReference type="EMBL" id="DSRU01000218">
    <property type="protein sequence ID" value="HFM98959.1"/>
    <property type="molecule type" value="Genomic_DNA"/>
</dbReference>
<dbReference type="GO" id="GO:0008658">
    <property type="term" value="F:penicillin binding"/>
    <property type="evidence" value="ECO:0007669"/>
    <property type="project" value="InterPro"/>
</dbReference>
<dbReference type="PANTHER" id="PTHR30627">
    <property type="entry name" value="PEPTIDOGLYCAN D,D-TRANSPEPTIDASE"/>
    <property type="match status" value="1"/>
</dbReference>
<accession>A0A7C3PGL2</accession>
<reference evidence="3" key="1">
    <citation type="journal article" date="2020" name="mSystems">
        <title>Genome- and Community-Level Interaction Insights into Carbon Utilization and Element Cycling Functions of Hydrothermarchaeota in Hydrothermal Sediment.</title>
        <authorList>
            <person name="Zhou Z."/>
            <person name="Liu Y."/>
            <person name="Xu W."/>
            <person name="Pan J."/>
            <person name="Luo Z.H."/>
            <person name="Li M."/>
        </authorList>
    </citation>
    <scope>NUCLEOTIDE SEQUENCE [LARGE SCALE GENOMIC DNA]</scope>
    <source>
        <strain evidence="3">SpSt-418</strain>
    </source>
</reference>
<dbReference type="AlphaFoldDB" id="A0A7C3PGL2"/>
<evidence type="ECO:0000256" key="1">
    <source>
        <dbReference type="SAM" id="Phobius"/>
    </source>
</evidence>
<gene>
    <name evidence="3" type="ORF">ENR64_14620</name>
</gene>